<dbReference type="InterPro" id="IPR016181">
    <property type="entry name" value="Acyl_CoA_acyltransferase"/>
</dbReference>
<dbReference type="Pfam" id="PF13480">
    <property type="entry name" value="Acetyltransf_6"/>
    <property type="match status" value="1"/>
</dbReference>
<dbReference type="Gene3D" id="3.40.630.30">
    <property type="match status" value="1"/>
</dbReference>
<dbReference type="EMBL" id="BAABBA010000015">
    <property type="protein sequence ID" value="GAA4288578.1"/>
    <property type="molecule type" value="Genomic_DNA"/>
</dbReference>
<dbReference type="Proteomes" id="UP001499841">
    <property type="component" value="Unassembled WGS sequence"/>
</dbReference>
<comment type="caution">
    <text evidence="2">The sequence shown here is derived from an EMBL/GenBank/DDBJ whole genome shotgun (WGS) entry which is preliminary data.</text>
</comment>
<accession>A0ABP8EX68</accession>
<name>A0ABP8EX68_9MICO</name>
<dbReference type="SUPFAM" id="SSF55729">
    <property type="entry name" value="Acyl-CoA N-acyltransferases (Nat)"/>
    <property type="match status" value="1"/>
</dbReference>
<reference evidence="3" key="1">
    <citation type="journal article" date="2019" name="Int. J. Syst. Evol. Microbiol.">
        <title>The Global Catalogue of Microorganisms (GCM) 10K type strain sequencing project: providing services to taxonomists for standard genome sequencing and annotation.</title>
        <authorList>
            <consortium name="The Broad Institute Genomics Platform"/>
            <consortium name="The Broad Institute Genome Sequencing Center for Infectious Disease"/>
            <person name="Wu L."/>
            <person name="Ma J."/>
        </authorList>
    </citation>
    <scope>NUCLEOTIDE SEQUENCE [LARGE SCALE GENOMIC DNA]</scope>
    <source>
        <strain evidence="3">JCM 17459</strain>
    </source>
</reference>
<dbReference type="InterPro" id="IPR038740">
    <property type="entry name" value="BioF2-like_GNAT_dom"/>
</dbReference>
<dbReference type="InterPro" id="IPR050644">
    <property type="entry name" value="PG_Glycine_Bridge_Synth"/>
</dbReference>
<protein>
    <recommendedName>
        <fullName evidence="1">BioF2-like acetyltransferase domain-containing protein</fullName>
    </recommendedName>
</protein>
<evidence type="ECO:0000259" key="1">
    <source>
        <dbReference type="Pfam" id="PF13480"/>
    </source>
</evidence>
<evidence type="ECO:0000313" key="2">
    <source>
        <dbReference type="EMBL" id="GAA4288578.1"/>
    </source>
</evidence>
<feature type="domain" description="BioF2-like acetyltransferase" evidence="1">
    <location>
        <begin position="155"/>
        <end position="297"/>
    </location>
</feature>
<gene>
    <name evidence="2" type="ORF">GCM10022262_29380</name>
</gene>
<dbReference type="PANTHER" id="PTHR36174:SF1">
    <property type="entry name" value="LIPID II:GLYCINE GLYCYLTRANSFERASE"/>
    <property type="match status" value="1"/>
</dbReference>
<dbReference type="PANTHER" id="PTHR36174">
    <property type="entry name" value="LIPID II:GLYCINE GLYCYLTRANSFERASE"/>
    <property type="match status" value="1"/>
</dbReference>
<dbReference type="RefSeq" id="WP_345042672.1">
    <property type="nucleotide sequence ID" value="NZ_BAABBA010000015.1"/>
</dbReference>
<proteinExistence type="predicted"/>
<keyword evidence="3" id="KW-1185">Reference proteome</keyword>
<evidence type="ECO:0000313" key="3">
    <source>
        <dbReference type="Proteomes" id="UP001499841"/>
    </source>
</evidence>
<sequence>MRAADVVTHVPAELWSEVLASDPGATLYQTPAWARAVRRATGMTDVSRLYVLEDGRRILLPMVRAAPVPGLAVDASYPSGYGSGGLLASGGLRDSDVRLVLSDLLRSPALSTRIRANHDTAGRWDAGLVPGVTSTPRRVEVLDLDGGFAHVWSSRFQSSARRAVRKAEQSGLVVEKDTSGRLVPAFYDLYLRWTRRRAEESGLPTRLAEALARRRVPLRTFEAVAAECGESCRLWAAWHRGELAAAIITLVHGDHATYWHGYSHKTVAGPTRANNLLHRLAIEDAIDSGCRYYSMGESGGVAELIRFKQTLGATPRRAVEVRIERLPLTGLERLGHRGRAYAAGALSRLTQLGQTRNP</sequence>
<organism evidence="2 3">
    <name type="scientific">Georgenia daeguensis</name>
    <dbReference type="NCBI Taxonomy" id="908355"/>
    <lineage>
        <taxon>Bacteria</taxon>
        <taxon>Bacillati</taxon>
        <taxon>Actinomycetota</taxon>
        <taxon>Actinomycetes</taxon>
        <taxon>Micrococcales</taxon>
        <taxon>Bogoriellaceae</taxon>
        <taxon>Georgenia</taxon>
    </lineage>
</organism>